<sequence length="318" mass="36687">MGLSGLEKARGFYGRIDREWQAMARSIDAAQLVAIKAITTVNRSGYSLPVSVFLDMAGVDSVKSISINDNSEDDVIILDARGYRFRHRMFAEYVFRYHLSSAEEYELSLRVAKSLAPLVSSASMRRRTYPVLIIRQLMDKDGVMAVSPTVEKARTWYGELEGHFDWNGRFWDQRALLESDAHFHDRAYSYAKKKVLVHRHAFSLNTLGRVRLKASVDEMVQLDLAWDYFREGEAYLSESLAHAQGFWDLHEHPLMTVFSYLVEFSERLEFDDPRIIALDQVRVKWTRDVGRFNVRSAGVLEKMTLAQEKMLKSMVRPS</sequence>
<accession>A0A7V8JL47</accession>
<organism evidence="1 2">
    <name type="scientific">Stenotrophomonas maltophilia</name>
    <name type="common">Pseudomonas maltophilia</name>
    <name type="synonym">Xanthomonas maltophilia</name>
    <dbReference type="NCBI Taxonomy" id="40324"/>
    <lineage>
        <taxon>Bacteria</taxon>
        <taxon>Pseudomonadati</taxon>
        <taxon>Pseudomonadota</taxon>
        <taxon>Gammaproteobacteria</taxon>
        <taxon>Lysobacterales</taxon>
        <taxon>Lysobacteraceae</taxon>
        <taxon>Stenotrophomonas</taxon>
        <taxon>Stenotrophomonas maltophilia group</taxon>
    </lineage>
</organism>
<evidence type="ECO:0000313" key="1">
    <source>
        <dbReference type="EMBL" id="KAF1014217.1"/>
    </source>
</evidence>
<gene>
    <name evidence="1" type="ORF">GAK31_03241</name>
</gene>
<name>A0A7V8JL47_STEMA</name>
<dbReference type="AlphaFoldDB" id="A0A7V8JL47"/>
<protein>
    <submittedName>
        <fullName evidence="1">Uncharacterized protein</fullName>
    </submittedName>
</protein>
<dbReference type="EMBL" id="WNDS01000004">
    <property type="protein sequence ID" value="KAF1014217.1"/>
    <property type="molecule type" value="Genomic_DNA"/>
</dbReference>
<dbReference type="Proteomes" id="UP000487117">
    <property type="component" value="Unassembled WGS sequence"/>
</dbReference>
<comment type="caution">
    <text evidence="1">The sequence shown here is derived from an EMBL/GenBank/DDBJ whole genome shotgun (WGS) entry which is preliminary data.</text>
</comment>
<evidence type="ECO:0000313" key="2">
    <source>
        <dbReference type="Proteomes" id="UP000487117"/>
    </source>
</evidence>
<proteinExistence type="predicted"/>
<reference evidence="2" key="1">
    <citation type="journal article" date="2020" name="MBio">
        <title>Horizontal gene transfer to a defensive symbiont with a reduced genome amongst a multipartite beetle microbiome.</title>
        <authorList>
            <person name="Waterworth S.C."/>
            <person name="Florez L.V."/>
            <person name="Rees E.R."/>
            <person name="Hertweck C."/>
            <person name="Kaltenpoth M."/>
            <person name="Kwan J.C."/>
        </authorList>
    </citation>
    <scope>NUCLEOTIDE SEQUENCE [LARGE SCALE GENOMIC DNA]</scope>
</reference>